<keyword evidence="3 6" id="KW-0812">Transmembrane</keyword>
<accession>A0A2Z6PGG8</accession>
<feature type="transmembrane region" description="Helical" evidence="6">
    <location>
        <begin position="122"/>
        <end position="145"/>
    </location>
</feature>
<dbReference type="EMBL" id="DF973969">
    <property type="protein sequence ID" value="GAU43387.1"/>
    <property type="molecule type" value="Genomic_DNA"/>
</dbReference>
<dbReference type="GO" id="GO:0016020">
    <property type="term" value="C:membrane"/>
    <property type="evidence" value="ECO:0007669"/>
    <property type="project" value="UniProtKB-SubCell"/>
</dbReference>
<dbReference type="PANTHER" id="PTHR42893:SF45">
    <property type="entry name" value="PROTEIN DETOXIFICATION 45, CHLOROPLASTIC"/>
    <property type="match status" value="1"/>
</dbReference>
<evidence type="ECO:0000256" key="2">
    <source>
        <dbReference type="ARBA" id="ARBA00010199"/>
    </source>
</evidence>
<dbReference type="AlphaFoldDB" id="A0A2Z6PGG8"/>
<evidence type="ECO:0000313" key="8">
    <source>
        <dbReference type="Proteomes" id="UP000242715"/>
    </source>
</evidence>
<gene>
    <name evidence="7" type="ORF">TSUD_254690</name>
</gene>
<comment type="similarity">
    <text evidence="2">Belongs to the multi antimicrobial extrusion (MATE) (TC 2.A.66.1) family.</text>
</comment>
<comment type="subcellular location">
    <subcellularLocation>
        <location evidence="1">Membrane</location>
        <topology evidence="1">Multi-pass membrane protein</topology>
    </subcellularLocation>
</comment>
<proteinExistence type="inferred from homology"/>
<evidence type="ECO:0000256" key="3">
    <source>
        <dbReference type="ARBA" id="ARBA00022692"/>
    </source>
</evidence>
<evidence type="ECO:0000256" key="4">
    <source>
        <dbReference type="ARBA" id="ARBA00022989"/>
    </source>
</evidence>
<dbReference type="OrthoDB" id="2126698at2759"/>
<keyword evidence="5 6" id="KW-0472">Membrane</keyword>
<evidence type="ECO:0008006" key="9">
    <source>
        <dbReference type="Google" id="ProtNLM"/>
    </source>
</evidence>
<organism evidence="7 8">
    <name type="scientific">Trifolium subterraneum</name>
    <name type="common">Subterranean clover</name>
    <dbReference type="NCBI Taxonomy" id="3900"/>
    <lineage>
        <taxon>Eukaryota</taxon>
        <taxon>Viridiplantae</taxon>
        <taxon>Streptophyta</taxon>
        <taxon>Embryophyta</taxon>
        <taxon>Tracheophyta</taxon>
        <taxon>Spermatophyta</taxon>
        <taxon>Magnoliopsida</taxon>
        <taxon>eudicotyledons</taxon>
        <taxon>Gunneridae</taxon>
        <taxon>Pentapetalae</taxon>
        <taxon>rosids</taxon>
        <taxon>fabids</taxon>
        <taxon>Fabales</taxon>
        <taxon>Fabaceae</taxon>
        <taxon>Papilionoideae</taxon>
        <taxon>50 kb inversion clade</taxon>
        <taxon>NPAAA clade</taxon>
        <taxon>Hologalegina</taxon>
        <taxon>IRL clade</taxon>
        <taxon>Trifolieae</taxon>
        <taxon>Trifolium</taxon>
    </lineage>
</organism>
<feature type="transmembrane region" description="Helical" evidence="6">
    <location>
        <begin position="187"/>
        <end position="208"/>
    </location>
</feature>
<dbReference type="Proteomes" id="UP000242715">
    <property type="component" value="Unassembled WGS sequence"/>
</dbReference>
<protein>
    <recommendedName>
        <fullName evidence="9">Polysaccharide biosynthesis protein C-terminal domain-containing protein</fullName>
    </recommendedName>
</protein>
<feature type="transmembrane region" description="Helical" evidence="6">
    <location>
        <begin position="214"/>
        <end position="232"/>
    </location>
</feature>
<feature type="transmembrane region" description="Helical" evidence="6">
    <location>
        <begin position="49"/>
        <end position="69"/>
    </location>
</feature>
<dbReference type="PANTHER" id="PTHR42893">
    <property type="entry name" value="PROTEIN DETOXIFICATION 44, CHLOROPLASTIC-RELATED"/>
    <property type="match status" value="1"/>
</dbReference>
<dbReference type="GO" id="GO:0009507">
    <property type="term" value="C:chloroplast"/>
    <property type="evidence" value="ECO:0007669"/>
    <property type="project" value="TreeGrafter"/>
</dbReference>
<feature type="transmembrane region" description="Helical" evidence="6">
    <location>
        <begin position="157"/>
        <end position="175"/>
    </location>
</feature>
<evidence type="ECO:0000256" key="1">
    <source>
        <dbReference type="ARBA" id="ARBA00004141"/>
    </source>
</evidence>
<keyword evidence="8" id="KW-1185">Reference proteome</keyword>
<feature type="transmembrane region" description="Helical" evidence="6">
    <location>
        <begin position="89"/>
        <end position="110"/>
    </location>
</feature>
<name>A0A2Z6PGG8_TRISU</name>
<sequence>MYYFNWGVAGAAISTVLSQYIGTLLMIWCLNKRAVLLPPKMGNLQFGGYIKSGGFLLGRTLAVLTTMTLGTSMAARHGPVAMAAHQICMQVWLAVSLLTDALAASGQALIASSLSRHEYKAIGLLTGICLTAILGVSFGSLATLFTQDLEVLQVVRTGVLFVSASQPFNALAYIFDGLHYGVSDFPYAALSMMFVGAVSSAFLVYASSHFGLQGVWLGLTLFMALRVVAGSVR</sequence>
<evidence type="ECO:0000313" key="7">
    <source>
        <dbReference type="EMBL" id="GAU43387.1"/>
    </source>
</evidence>
<evidence type="ECO:0000256" key="6">
    <source>
        <dbReference type="SAM" id="Phobius"/>
    </source>
</evidence>
<feature type="transmembrane region" description="Helical" evidence="6">
    <location>
        <begin position="6"/>
        <end position="28"/>
    </location>
</feature>
<evidence type="ECO:0000256" key="5">
    <source>
        <dbReference type="ARBA" id="ARBA00023136"/>
    </source>
</evidence>
<reference evidence="8" key="1">
    <citation type="journal article" date="2017" name="Front. Plant Sci.">
        <title>Climate Clever Clovers: New Paradigm to Reduce the Environmental Footprint of Ruminants by Breeding Low Methanogenic Forages Utilizing Haplotype Variation.</title>
        <authorList>
            <person name="Kaur P."/>
            <person name="Appels R."/>
            <person name="Bayer P.E."/>
            <person name="Keeble-Gagnere G."/>
            <person name="Wang J."/>
            <person name="Hirakawa H."/>
            <person name="Shirasawa K."/>
            <person name="Vercoe P."/>
            <person name="Stefanova K."/>
            <person name="Durmic Z."/>
            <person name="Nichols P."/>
            <person name="Revell C."/>
            <person name="Isobe S.N."/>
            <person name="Edwards D."/>
            <person name="Erskine W."/>
        </authorList>
    </citation>
    <scope>NUCLEOTIDE SEQUENCE [LARGE SCALE GENOMIC DNA]</scope>
    <source>
        <strain evidence="8">cv. Daliak</strain>
    </source>
</reference>
<keyword evidence="4 6" id="KW-1133">Transmembrane helix</keyword>
<dbReference type="InterPro" id="IPR044644">
    <property type="entry name" value="DinF-like"/>
</dbReference>